<evidence type="ECO:0000313" key="2">
    <source>
        <dbReference type="EMBL" id="KAG2589834.1"/>
    </source>
</evidence>
<organism evidence="2 3">
    <name type="scientific">Panicum virgatum</name>
    <name type="common">Blackwell switchgrass</name>
    <dbReference type="NCBI Taxonomy" id="38727"/>
    <lineage>
        <taxon>Eukaryota</taxon>
        <taxon>Viridiplantae</taxon>
        <taxon>Streptophyta</taxon>
        <taxon>Embryophyta</taxon>
        <taxon>Tracheophyta</taxon>
        <taxon>Spermatophyta</taxon>
        <taxon>Magnoliopsida</taxon>
        <taxon>Liliopsida</taxon>
        <taxon>Poales</taxon>
        <taxon>Poaceae</taxon>
        <taxon>PACMAD clade</taxon>
        <taxon>Panicoideae</taxon>
        <taxon>Panicodae</taxon>
        <taxon>Paniceae</taxon>
        <taxon>Panicinae</taxon>
        <taxon>Panicum</taxon>
        <taxon>Panicum sect. Hiantes</taxon>
    </lineage>
</organism>
<protein>
    <submittedName>
        <fullName evidence="2">Uncharacterized protein</fullName>
    </submittedName>
</protein>
<gene>
    <name evidence="2" type="ORF">PVAP13_5NG336484</name>
</gene>
<evidence type="ECO:0000256" key="1">
    <source>
        <dbReference type="SAM" id="MobiDB-lite"/>
    </source>
</evidence>
<proteinExistence type="predicted"/>
<dbReference type="AlphaFoldDB" id="A0A8T0RWD7"/>
<reference evidence="2" key="1">
    <citation type="submission" date="2020-05" db="EMBL/GenBank/DDBJ databases">
        <title>WGS assembly of Panicum virgatum.</title>
        <authorList>
            <person name="Lovell J.T."/>
            <person name="Jenkins J."/>
            <person name="Shu S."/>
            <person name="Juenger T.E."/>
            <person name="Schmutz J."/>
        </authorList>
    </citation>
    <scope>NUCLEOTIDE SEQUENCE</scope>
    <source>
        <strain evidence="2">AP13</strain>
    </source>
</reference>
<accession>A0A8T0RWD7</accession>
<evidence type="ECO:0000313" key="3">
    <source>
        <dbReference type="Proteomes" id="UP000823388"/>
    </source>
</evidence>
<feature type="region of interest" description="Disordered" evidence="1">
    <location>
        <begin position="1"/>
        <end position="24"/>
    </location>
</feature>
<keyword evidence="3" id="KW-1185">Reference proteome</keyword>
<comment type="caution">
    <text evidence="2">The sequence shown here is derived from an EMBL/GenBank/DDBJ whole genome shotgun (WGS) entry which is preliminary data.</text>
</comment>
<dbReference type="EMBL" id="CM029046">
    <property type="protein sequence ID" value="KAG2589834.1"/>
    <property type="molecule type" value="Genomic_DNA"/>
</dbReference>
<name>A0A8T0RWD7_PANVG</name>
<dbReference type="Proteomes" id="UP000823388">
    <property type="component" value="Chromosome 5N"/>
</dbReference>
<sequence length="105" mass="11663">MFNQYSAGDHRSKTQVRRRPLSIAPCPSLPPPPLSIRCVCWTFFSRRVRSDSRRRQPHASICFHRVRVDPFSSGCGGGGGSSIADTAQIDRSVAALELSSFTRRT</sequence>